<dbReference type="InterPro" id="IPR036396">
    <property type="entry name" value="Cyt_P450_sf"/>
</dbReference>
<dbReference type="PROSITE" id="PS00086">
    <property type="entry name" value="CYTOCHROME_P450"/>
    <property type="match status" value="1"/>
</dbReference>
<dbReference type="RefSeq" id="WP_189316525.1">
    <property type="nucleotide sequence ID" value="NZ_BMQA01000062.1"/>
</dbReference>
<accession>A0A917P3A7</accession>
<gene>
    <name evidence="3" type="ORF">GCM10010121_083230</name>
</gene>
<protein>
    <submittedName>
        <fullName evidence="3">Cytochrome P450</fullName>
    </submittedName>
</protein>
<sequence length="402" mass="44516">MSTETTTAPSIPSTDIDPFAMESLRDPFAADGAVRELGPVVYIAKHDYYAVTRFTEIRKGLRNWRTFSSTDRPFYEDSEFRPRIVLFEEPPAHTRTKSAIMDVLGPKNLEWMGQYFKEQADALLDRVLDQDTVEVDGYQDLATAYVLKVFPDVIGMPTEGREALLKFGNATTNAFGPASELRDQKLASGGEAVAWVEQNINRDALTGDGLGAQLYAMADEGRISGPEARDLVKTVFAAGFESTTAGIAAMLRAFGDHPQEWLKLRQDPELVAKAWEESVRLYPPNRFGGRWVPDGADVAGHRIPAGAKVLMMWLGAARDPREFDQPDEFIIDREMPNGHLSFGFGLHTCAGNLVARLEATTLLRSMVERVAGVESAGEPRTGVNYQGFAHEYVPLRLRRGSL</sequence>
<dbReference type="InterPro" id="IPR017972">
    <property type="entry name" value="Cyt_P450_CS"/>
</dbReference>
<organism evidence="3 4">
    <name type="scientific">Streptomyces brasiliensis</name>
    <dbReference type="NCBI Taxonomy" id="1954"/>
    <lineage>
        <taxon>Bacteria</taxon>
        <taxon>Bacillati</taxon>
        <taxon>Actinomycetota</taxon>
        <taxon>Actinomycetes</taxon>
        <taxon>Kitasatosporales</taxon>
        <taxon>Streptomycetaceae</taxon>
        <taxon>Streptomyces</taxon>
    </lineage>
</organism>
<keyword evidence="2" id="KW-0560">Oxidoreductase</keyword>
<dbReference type="Pfam" id="PF00067">
    <property type="entry name" value="p450"/>
    <property type="match status" value="1"/>
</dbReference>
<reference evidence="3" key="2">
    <citation type="submission" date="2020-09" db="EMBL/GenBank/DDBJ databases">
        <authorList>
            <person name="Sun Q."/>
            <person name="Ohkuma M."/>
        </authorList>
    </citation>
    <scope>NUCLEOTIDE SEQUENCE</scope>
    <source>
        <strain evidence="3">JCM 3086</strain>
    </source>
</reference>
<comment type="similarity">
    <text evidence="1 2">Belongs to the cytochrome P450 family.</text>
</comment>
<dbReference type="GO" id="GO:0020037">
    <property type="term" value="F:heme binding"/>
    <property type="evidence" value="ECO:0007669"/>
    <property type="project" value="InterPro"/>
</dbReference>
<keyword evidence="2" id="KW-0349">Heme</keyword>
<dbReference type="GO" id="GO:0004497">
    <property type="term" value="F:monooxygenase activity"/>
    <property type="evidence" value="ECO:0007669"/>
    <property type="project" value="UniProtKB-KW"/>
</dbReference>
<evidence type="ECO:0000256" key="2">
    <source>
        <dbReference type="RuleBase" id="RU000461"/>
    </source>
</evidence>
<proteinExistence type="inferred from homology"/>
<dbReference type="Proteomes" id="UP000657574">
    <property type="component" value="Unassembled WGS sequence"/>
</dbReference>
<dbReference type="AlphaFoldDB" id="A0A917P3A7"/>
<evidence type="ECO:0000313" key="4">
    <source>
        <dbReference type="Proteomes" id="UP000657574"/>
    </source>
</evidence>
<dbReference type="GO" id="GO:0016705">
    <property type="term" value="F:oxidoreductase activity, acting on paired donors, with incorporation or reduction of molecular oxygen"/>
    <property type="evidence" value="ECO:0007669"/>
    <property type="project" value="InterPro"/>
</dbReference>
<name>A0A917P3A7_9ACTN</name>
<dbReference type="InterPro" id="IPR001128">
    <property type="entry name" value="Cyt_P450"/>
</dbReference>
<dbReference type="Gene3D" id="1.10.630.10">
    <property type="entry name" value="Cytochrome P450"/>
    <property type="match status" value="1"/>
</dbReference>
<dbReference type="GO" id="GO:0005506">
    <property type="term" value="F:iron ion binding"/>
    <property type="evidence" value="ECO:0007669"/>
    <property type="project" value="InterPro"/>
</dbReference>
<dbReference type="PANTHER" id="PTHR46696">
    <property type="entry name" value="P450, PUTATIVE (EUROFUNG)-RELATED"/>
    <property type="match status" value="1"/>
</dbReference>
<keyword evidence="4" id="KW-1185">Reference proteome</keyword>
<dbReference type="EMBL" id="BMQA01000062">
    <property type="protein sequence ID" value="GGJ59973.1"/>
    <property type="molecule type" value="Genomic_DNA"/>
</dbReference>
<reference evidence="3" key="1">
    <citation type="journal article" date="2014" name="Int. J. Syst. Evol. Microbiol.">
        <title>Complete genome sequence of Corynebacterium casei LMG S-19264T (=DSM 44701T), isolated from a smear-ripened cheese.</title>
        <authorList>
            <consortium name="US DOE Joint Genome Institute (JGI-PGF)"/>
            <person name="Walter F."/>
            <person name="Albersmeier A."/>
            <person name="Kalinowski J."/>
            <person name="Ruckert C."/>
        </authorList>
    </citation>
    <scope>NUCLEOTIDE SEQUENCE</scope>
    <source>
        <strain evidence="3">JCM 3086</strain>
    </source>
</reference>
<keyword evidence="2" id="KW-0408">Iron</keyword>
<dbReference type="PANTHER" id="PTHR46696:SF1">
    <property type="entry name" value="CYTOCHROME P450 YJIB-RELATED"/>
    <property type="match status" value="1"/>
</dbReference>
<evidence type="ECO:0000313" key="3">
    <source>
        <dbReference type="EMBL" id="GGJ59973.1"/>
    </source>
</evidence>
<evidence type="ECO:0000256" key="1">
    <source>
        <dbReference type="ARBA" id="ARBA00010617"/>
    </source>
</evidence>
<keyword evidence="2" id="KW-0479">Metal-binding</keyword>
<comment type="caution">
    <text evidence="3">The sequence shown here is derived from an EMBL/GenBank/DDBJ whole genome shotgun (WGS) entry which is preliminary data.</text>
</comment>
<keyword evidence="2" id="KW-0503">Monooxygenase</keyword>
<dbReference type="SUPFAM" id="SSF48264">
    <property type="entry name" value="Cytochrome P450"/>
    <property type="match status" value="1"/>
</dbReference>